<evidence type="ECO:0000313" key="9">
    <source>
        <dbReference type="EMBL" id="MDI2090210.1"/>
    </source>
</evidence>
<sequence length="334" mass="39756">MQKNLNIEILRTFAMLGVIFIHCSMSFFYNDTIMKNHHLEWSIINFYYSLARFCVPSFFLITAYLYFVGNSKVNTYKKFKRIFIPYFIWSVIYWWINDKHTLVSFFTKIFCDISSYHLWFMVAFLGYAIVLPLIMAFSKTTQKEAYKPIIFFIFLFSIILPSLYELLDNLGIQIRHLSGFDFEFSQYYLYALVIPFITRKINRLLSLFLYFLCIILTACINIKFAYQIGRPYEYWFSFTALPVFVSSCLLFNLFINLDFSFIEKKYTTLLYILGECTFGIYLCHVLVIQILGNYSLLFHINTIIDPIVNTLLVFTVSFFVTVICRKIKYVKEAF</sequence>
<feature type="transmembrane region" description="Helical" evidence="7">
    <location>
        <begin position="179"/>
        <end position="197"/>
    </location>
</feature>
<dbReference type="GO" id="GO:0016746">
    <property type="term" value="F:acyltransferase activity"/>
    <property type="evidence" value="ECO:0007669"/>
    <property type="project" value="UniProtKB-KW"/>
</dbReference>
<feature type="transmembrane region" description="Helical" evidence="7">
    <location>
        <begin position="234"/>
        <end position="257"/>
    </location>
</feature>
<accession>A0ABT6PZC5</accession>
<comment type="caution">
    <text evidence="9">The sequence shown here is derived from an EMBL/GenBank/DDBJ whole genome shotgun (WGS) entry which is preliminary data.</text>
</comment>
<protein>
    <submittedName>
        <fullName evidence="9">Acyltransferase family protein</fullName>
    </submittedName>
</protein>
<dbReference type="PANTHER" id="PTHR40074:SF2">
    <property type="entry name" value="O-ACETYLTRANSFERASE WECH"/>
    <property type="match status" value="1"/>
</dbReference>
<feature type="transmembrane region" description="Helical" evidence="7">
    <location>
        <begin position="303"/>
        <end position="324"/>
    </location>
</feature>
<feature type="transmembrane region" description="Helical" evidence="7">
    <location>
        <begin position="49"/>
        <end position="67"/>
    </location>
</feature>
<keyword evidence="6 7" id="KW-0472">Membrane</keyword>
<dbReference type="RefSeq" id="WP_281447361.1">
    <property type="nucleotide sequence ID" value="NZ_JASBAO010000001.1"/>
</dbReference>
<dbReference type="EMBL" id="JASBAO010000001">
    <property type="protein sequence ID" value="MDI2090210.1"/>
    <property type="molecule type" value="Genomic_DNA"/>
</dbReference>
<keyword evidence="9" id="KW-0012">Acyltransferase</keyword>
<keyword evidence="4 7" id="KW-0812">Transmembrane</keyword>
<keyword evidence="5 7" id="KW-1133">Transmembrane helix</keyword>
<comment type="subcellular location">
    <subcellularLocation>
        <location evidence="1">Cell membrane</location>
        <topology evidence="1">Multi-pass membrane protein</topology>
    </subcellularLocation>
</comment>
<gene>
    <name evidence="9" type="ORF">QJV27_02235</name>
</gene>
<evidence type="ECO:0000256" key="4">
    <source>
        <dbReference type="ARBA" id="ARBA00022692"/>
    </source>
</evidence>
<evidence type="ECO:0000259" key="8">
    <source>
        <dbReference type="Pfam" id="PF01757"/>
    </source>
</evidence>
<reference evidence="9" key="1">
    <citation type="submission" date="2023-05" db="EMBL/GenBank/DDBJ databases">
        <title>Whole genome sequence of Commensalibacter sp.</title>
        <authorList>
            <person name="Charoenyingcharoen P."/>
            <person name="Yukphan P."/>
        </authorList>
    </citation>
    <scope>NUCLEOTIDE SEQUENCE</scope>
    <source>
        <strain evidence="9">TBRC 16381</strain>
    </source>
</reference>
<evidence type="ECO:0000256" key="6">
    <source>
        <dbReference type="ARBA" id="ARBA00023136"/>
    </source>
</evidence>
<feature type="transmembrane region" description="Helical" evidence="7">
    <location>
        <begin position="204"/>
        <end position="228"/>
    </location>
</feature>
<dbReference type="InterPro" id="IPR002656">
    <property type="entry name" value="Acyl_transf_3_dom"/>
</dbReference>
<evidence type="ECO:0000256" key="3">
    <source>
        <dbReference type="ARBA" id="ARBA00022475"/>
    </source>
</evidence>
<evidence type="ECO:0000256" key="2">
    <source>
        <dbReference type="ARBA" id="ARBA00007400"/>
    </source>
</evidence>
<dbReference type="PANTHER" id="PTHR40074">
    <property type="entry name" value="O-ACETYLTRANSFERASE WECH"/>
    <property type="match status" value="1"/>
</dbReference>
<feature type="domain" description="Acyltransferase 3" evidence="8">
    <location>
        <begin position="5"/>
        <end position="324"/>
    </location>
</feature>
<evidence type="ECO:0000313" key="10">
    <source>
        <dbReference type="Proteomes" id="UP001431634"/>
    </source>
</evidence>
<feature type="transmembrane region" description="Helical" evidence="7">
    <location>
        <begin position="116"/>
        <end position="137"/>
    </location>
</feature>
<evidence type="ECO:0000256" key="1">
    <source>
        <dbReference type="ARBA" id="ARBA00004651"/>
    </source>
</evidence>
<feature type="transmembrane region" description="Helical" evidence="7">
    <location>
        <begin position="269"/>
        <end position="291"/>
    </location>
</feature>
<evidence type="ECO:0000256" key="7">
    <source>
        <dbReference type="SAM" id="Phobius"/>
    </source>
</evidence>
<name>A0ABT6PZC5_9PROT</name>
<dbReference type="Pfam" id="PF01757">
    <property type="entry name" value="Acyl_transf_3"/>
    <property type="match status" value="1"/>
</dbReference>
<evidence type="ECO:0000256" key="5">
    <source>
        <dbReference type="ARBA" id="ARBA00022989"/>
    </source>
</evidence>
<keyword evidence="9" id="KW-0808">Transferase</keyword>
<dbReference type="Proteomes" id="UP001431634">
    <property type="component" value="Unassembled WGS sequence"/>
</dbReference>
<feature type="transmembrane region" description="Helical" evidence="7">
    <location>
        <begin position="12"/>
        <end position="29"/>
    </location>
</feature>
<feature type="transmembrane region" description="Helical" evidence="7">
    <location>
        <begin position="79"/>
        <end position="96"/>
    </location>
</feature>
<keyword evidence="3" id="KW-1003">Cell membrane</keyword>
<organism evidence="9 10">
    <name type="scientific">Commensalibacter oyaizuii</name>
    <dbReference type="NCBI Taxonomy" id="3043873"/>
    <lineage>
        <taxon>Bacteria</taxon>
        <taxon>Pseudomonadati</taxon>
        <taxon>Pseudomonadota</taxon>
        <taxon>Alphaproteobacteria</taxon>
        <taxon>Acetobacterales</taxon>
        <taxon>Acetobacteraceae</taxon>
    </lineage>
</organism>
<comment type="similarity">
    <text evidence="2">Belongs to the acyltransferase 3 family.</text>
</comment>
<proteinExistence type="inferred from homology"/>
<feature type="transmembrane region" description="Helical" evidence="7">
    <location>
        <begin position="149"/>
        <end position="167"/>
    </location>
</feature>
<keyword evidence="10" id="KW-1185">Reference proteome</keyword>